<evidence type="ECO:0000313" key="2">
    <source>
        <dbReference type="EMBL" id="MBK1834936.1"/>
    </source>
</evidence>
<proteinExistence type="predicted"/>
<accession>A0A934RUY2</accession>
<comment type="caution">
    <text evidence="2">The sequence shown here is derived from an EMBL/GenBank/DDBJ whole genome shotgun (WGS) entry which is preliminary data.</text>
</comment>
<dbReference type="RefSeq" id="WP_200392370.1">
    <property type="nucleotide sequence ID" value="NZ_JAENIO010000036.1"/>
</dbReference>
<evidence type="ECO:0000313" key="3">
    <source>
        <dbReference type="Proteomes" id="UP000604083"/>
    </source>
</evidence>
<gene>
    <name evidence="2" type="ORF">JIN78_12775</name>
</gene>
<sequence length="286" mass="31061">MKSNSYSPLLALSFTAASLNANVNFQGNQNVSFLNPSRAMIQTVEGGTDGEVDPGDTWRIDEIKNGIYATLTINSVRAVNDFGPAAAVPSINDFALQPDDGSEVIEHIIGQSSSPSGHNQALAIEFHGFRTNDIGFNFTLDFFNSSDGTPAALTEGFTIFDLDTASNNLVETVKVLGLSSYALDPDTSVTFNGIDGDGYHSFSSDPTLTLQNRTISSLEEQRDVSVEFLTDAATSLTFDWSWELSARSENTRTFYLSGIREFNFVPEPNTALLSLLGLAACLRRRR</sequence>
<dbReference type="NCBIfam" id="TIGR02595">
    <property type="entry name" value="PEP_CTERM"/>
    <property type="match status" value="1"/>
</dbReference>
<dbReference type="InterPro" id="IPR013424">
    <property type="entry name" value="Ice-binding_C"/>
</dbReference>
<feature type="signal peptide" evidence="1">
    <location>
        <begin position="1"/>
        <end position="21"/>
    </location>
</feature>
<name>A0A934RUY2_9BACT</name>
<reference evidence="2" key="1">
    <citation type="submission" date="2021-01" db="EMBL/GenBank/DDBJ databases">
        <title>Modified the classification status of verrucomicrobia.</title>
        <authorList>
            <person name="Feng X."/>
        </authorList>
    </citation>
    <scope>NUCLEOTIDE SEQUENCE</scope>
    <source>
        <strain evidence="2">KCTC 12986</strain>
    </source>
</reference>
<protein>
    <submittedName>
        <fullName evidence="2">PEP-CTERM sorting domain-containing protein</fullName>
    </submittedName>
</protein>
<keyword evidence="3" id="KW-1185">Reference proteome</keyword>
<dbReference type="Proteomes" id="UP000604083">
    <property type="component" value="Unassembled WGS sequence"/>
</dbReference>
<evidence type="ECO:0000256" key="1">
    <source>
        <dbReference type="SAM" id="SignalP"/>
    </source>
</evidence>
<dbReference type="EMBL" id="JAENIO010000036">
    <property type="protein sequence ID" value="MBK1834936.1"/>
    <property type="molecule type" value="Genomic_DNA"/>
</dbReference>
<dbReference type="AlphaFoldDB" id="A0A934RUY2"/>
<keyword evidence="1" id="KW-0732">Signal</keyword>
<feature type="chain" id="PRO_5037727061" evidence="1">
    <location>
        <begin position="22"/>
        <end position="286"/>
    </location>
</feature>
<organism evidence="2 3">
    <name type="scientific">Roseibacillus ishigakijimensis</name>
    <dbReference type="NCBI Taxonomy" id="454146"/>
    <lineage>
        <taxon>Bacteria</taxon>
        <taxon>Pseudomonadati</taxon>
        <taxon>Verrucomicrobiota</taxon>
        <taxon>Verrucomicrobiia</taxon>
        <taxon>Verrucomicrobiales</taxon>
        <taxon>Verrucomicrobiaceae</taxon>
        <taxon>Roseibacillus</taxon>
    </lineage>
</organism>